<keyword evidence="2" id="KW-0472">Membrane</keyword>
<feature type="transmembrane region" description="Helical" evidence="2">
    <location>
        <begin position="83"/>
        <end position="100"/>
    </location>
</feature>
<keyword evidence="4" id="KW-1185">Reference proteome</keyword>
<reference evidence="3 4" key="1">
    <citation type="journal article" date="2019" name="Int. J. Syst. Evol. Microbiol.">
        <title>The Global Catalogue of Microorganisms (GCM) 10K type strain sequencing project: providing services to taxonomists for standard genome sequencing and annotation.</title>
        <authorList>
            <consortium name="The Broad Institute Genomics Platform"/>
            <consortium name="The Broad Institute Genome Sequencing Center for Infectious Disease"/>
            <person name="Wu L."/>
            <person name="Ma J."/>
        </authorList>
    </citation>
    <scope>NUCLEOTIDE SEQUENCE [LARGE SCALE GENOMIC DNA]</scope>
    <source>
        <strain evidence="3 4">SYNS20</strain>
    </source>
</reference>
<dbReference type="Proteomes" id="UP001596443">
    <property type="component" value="Unassembled WGS sequence"/>
</dbReference>
<organism evidence="3 4">
    <name type="scientific">Halobaculum halobium</name>
    <dbReference type="NCBI Taxonomy" id="3032281"/>
    <lineage>
        <taxon>Archaea</taxon>
        <taxon>Methanobacteriati</taxon>
        <taxon>Methanobacteriota</taxon>
        <taxon>Stenosarchaea group</taxon>
        <taxon>Halobacteria</taxon>
        <taxon>Halobacteriales</taxon>
        <taxon>Haloferacaceae</taxon>
        <taxon>Halobaculum</taxon>
    </lineage>
</organism>
<sequence>MDRRTLATAALALLAVLALGVAAATLDSATTTSASGGFGAGTAPDDAGIGEDSDGAVDLGGDEPSGEARLQVRVCVEFLTRPGVQLALLAGVGLFLASMYRTTRSWLISGLFVAAALFPLGVLYLALVSCGSSPTAVAIGATESVVENASLLPSGGGSAGANAAGEAVSAPTAIVGLLLVVAILGSVFLLFVSTGDDEGELAGEPPEPPAPSGGARWALGRAKPRTG</sequence>
<dbReference type="EMBL" id="JBHSWX010000012">
    <property type="protein sequence ID" value="MFC6787292.1"/>
    <property type="molecule type" value="Genomic_DNA"/>
</dbReference>
<evidence type="ECO:0000256" key="1">
    <source>
        <dbReference type="SAM" id="MobiDB-lite"/>
    </source>
</evidence>
<keyword evidence="2" id="KW-1133">Transmembrane helix</keyword>
<name>A0ABD5TCX3_9EURY</name>
<evidence type="ECO:0000256" key="2">
    <source>
        <dbReference type="SAM" id="Phobius"/>
    </source>
</evidence>
<dbReference type="GeneID" id="81210407"/>
<gene>
    <name evidence="3" type="ORF">ACFQFD_15180</name>
</gene>
<feature type="region of interest" description="Disordered" evidence="1">
    <location>
        <begin position="197"/>
        <end position="227"/>
    </location>
</feature>
<evidence type="ECO:0000313" key="4">
    <source>
        <dbReference type="Proteomes" id="UP001596443"/>
    </source>
</evidence>
<comment type="caution">
    <text evidence="3">The sequence shown here is derived from an EMBL/GenBank/DDBJ whole genome shotgun (WGS) entry which is preliminary data.</text>
</comment>
<feature type="transmembrane region" description="Helical" evidence="2">
    <location>
        <begin position="107"/>
        <end position="127"/>
    </location>
</feature>
<proteinExistence type="predicted"/>
<feature type="transmembrane region" description="Helical" evidence="2">
    <location>
        <begin position="173"/>
        <end position="192"/>
    </location>
</feature>
<keyword evidence="2" id="KW-0812">Transmembrane</keyword>
<accession>A0ABD5TCX3</accession>
<evidence type="ECO:0000313" key="3">
    <source>
        <dbReference type="EMBL" id="MFC6787292.1"/>
    </source>
</evidence>
<protein>
    <submittedName>
        <fullName evidence="3">Uncharacterized protein</fullName>
    </submittedName>
</protein>
<dbReference type="AlphaFoldDB" id="A0ABD5TCX3"/>
<dbReference type="RefSeq" id="WP_321170848.1">
    <property type="nucleotide sequence ID" value="NZ_CP126158.1"/>
</dbReference>